<sequence>MDGASLHEETFKKEKWFVIFFKLQNWLCS</sequence>
<name>A0A2P2J3U4_RHIMU</name>
<protein>
    <submittedName>
        <fullName evidence="1">Uncharacterized protein</fullName>
    </submittedName>
</protein>
<dbReference type="AlphaFoldDB" id="A0A2P2J3U4"/>
<proteinExistence type="predicted"/>
<organism evidence="1">
    <name type="scientific">Rhizophora mucronata</name>
    <name type="common">Asiatic mangrove</name>
    <dbReference type="NCBI Taxonomy" id="61149"/>
    <lineage>
        <taxon>Eukaryota</taxon>
        <taxon>Viridiplantae</taxon>
        <taxon>Streptophyta</taxon>
        <taxon>Embryophyta</taxon>
        <taxon>Tracheophyta</taxon>
        <taxon>Spermatophyta</taxon>
        <taxon>Magnoliopsida</taxon>
        <taxon>eudicotyledons</taxon>
        <taxon>Gunneridae</taxon>
        <taxon>Pentapetalae</taxon>
        <taxon>rosids</taxon>
        <taxon>fabids</taxon>
        <taxon>Malpighiales</taxon>
        <taxon>Rhizophoraceae</taxon>
        <taxon>Rhizophora</taxon>
    </lineage>
</organism>
<evidence type="ECO:0000313" key="1">
    <source>
        <dbReference type="EMBL" id="MBW88158.1"/>
    </source>
</evidence>
<dbReference type="EMBL" id="GGEC01007675">
    <property type="protein sequence ID" value="MBW88158.1"/>
    <property type="molecule type" value="Transcribed_RNA"/>
</dbReference>
<accession>A0A2P2J3U4</accession>
<reference evidence="1" key="1">
    <citation type="submission" date="2018-02" db="EMBL/GenBank/DDBJ databases">
        <title>Rhizophora mucronata_Transcriptome.</title>
        <authorList>
            <person name="Meera S.P."/>
            <person name="Sreeshan A."/>
            <person name="Augustine A."/>
        </authorList>
    </citation>
    <scope>NUCLEOTIDE SEQUENCE</scope>
    <source>
        <tissue evidence="1">Leaf</tissue>
    </source>
</reference>